<feature type="compositionally biased region" description="Basic and acidic residues" evidence="1">
    <location>
        <begin position="675"/>
        <end position="692"/>
    </location>
</feature>
<dbReference type="Proteomes" id="UP000562929">
    <property type="component" value="Unassembled WGS sequence"/>
</dbReference>
<keyword evidence="2" id="KW-1133">Transmembrane helix</keyword>
<comment type="caution">
    <text evidence="3">The sequence shown here is derived from an EMBL/GenBank/DDBJ whole genome shotgun (WGS) entry which is preliminary data.</text>
</comment>
<keyword evidence="2" id="KW-0812">Transmembrane</keyword>
<keyword evidence="2" id="KW-0472">Membrane</keyword>
<evidence type="ECO:0000256" key="1">
    <source>
        <dbReference type="SAM" id="MobiDB-lite"/>
    </source>
</evidence>
<dbReference type="EMBL" id="JAACLJ010000004">
    <property type="protein sequence ID" value="KAF4587166.1"/>
    <property type="molecule type" value="Genomic_DNA"/>
</dbReference>
<feature type="region of interest" description="Disordered" evidence="1">
    <location>
        <begin position="667"/>
        <end position="715"/>
    </location>
</feature>
<keyword evidence="4" id="KW-1185">Reference proteome</keyword>
<organism evidence="3 4">
    <name type="scientific">Ophiocordyceps camponoti-floridani</name>
    <dbReference type="NCBI Taxonomy" id="2030778"/>
    <lineage>
        <taxon>Eukaryota</taxon>
        <taxon>Fungi</taxon>
        <taxon>Dikarya</taxon>
        <taxon>Ascomycota</taxon>
        <taxon>Pezizomycotina</taxon>
        <taxon>Sordariomycetes</taxon>
        <taxon>Hypocreomycetidae</taxon>
        <taxon>Hypocreales</taxon>
        <taxon>Ophiocordycipitaceae</taxon>
        <taxon>Ophiocordyceps</taxon>
    </lineage>
</organism>
<feature type="transmembrane region" description="Helical" evidence="2">
    <location>
        <begin position="111"/>
        <end position="131"/>
    </location>
</feature>
<feature type="transmembrane region" description="Helical" evidence="2">
    <location>
        <begin position="80"/>
        <end position="99"/>
    </location>
</feature>
<evidence type="ECO:0000313" key="4">
    <source>
        <dbReference type="Proteomes" id="UP000562929"/>
    </source>
</evidence>
<dbReference type="AlphaFoldDB" id="A0A8H4VD03"/>
<gene>
    <name evidence="3" type="ORF">GQ602_003859</name>
</gene>
<evidence type="ECO:0000313" key="3">
    <source>
        <dbReference type="EMBL" id="KAF4587166.1"/>
    </source>
</evidence>
<feature type="transmembrane region" description="Helical" evidence="2">
    <location>
        <begin position="36"/>
        <end position="60"/>
    </location>
</feature>
<protein>
    <submittedName>
        <fullName evidence="3">Uncharacterized protein</fullName>
    </submittedName>
</protein>
<feature type="transmembrane region" description="Helical" evidence="2">
    <location>
        <begin position="563"/>
        <end position="586"/>
    </location>
</feature>
<sequence length="715" mass="78833">MSTSAHHRVHLGSWTDWSRGPVMGVTLTLDRTRASLLIAFTAFFIGIVASCFWRILVFFIHRLYSTPNPRDALHHQRQVLLRNSVTAPSSLLAFSQLFWTWRREEGTVWRTLPVIVCAVASIVIFTVASGFSSQISSAVGNAALLDGSRCGIIAGAAQAGRLEDLGVLLPYGIRRITDSANYAQQCYGAPGAGLLDCATFIKRSLPYSTDDQAPCPFQGGICRTNTSNLLFDTGYLNSHEHLGVNSSPDRRILFKTTLHCAPLQTAGYSRDIQTPFRNYTRYYYGRRTHDTSRDHDGNYTLQVRDLDDQYDHFKHGFDNMDGHWSPTLQSYVAFVKNGRLLPTGSEFVPIPQLSRSDGDLMIFFLSGNGAVFMRPTPDPWYRGTVPGQNVSMDHSSDSLSFQTFEPEEAASPMACLQRHQFCDGYGHCGPLASYLDALAGASSVFNSTVLQSPQDGEEPATPFATFRRALGSALGTIDLMVSSFQGNALLSQQVSSSGLRGPLPDNQWQLDVTYWWTTMLAAIQASFVQMAAGTTDAELEPYVVHLNSSYKILASAFTSFSVFGLYFVYIFGFVIIIVSVALEPLLSFLRERRDPKLYTHLERQSDQVLQLQRAAYQGIGSGTWMGFAGAVPRTERVEALADLSGHYQEAGHGEKTDGVAEECPVLSASTNTEGEDGRQFRANGFDERREEESGSSSSMKTVAVPPTISRRHSTS</sequence>
<accession>A0A8H4VD03</accession>
<dbReference type="OrthoDB" id="3540210at2759"/>
<name>A0A8H4VD03_9HYPO</name>
<evidence type="ECO:0000256" key="2">
    <source>
        <dbReference type="SAM" id="Phobius"/>
    </source>
</evidence>
<proteinExistence type="predicted"/>
<reference evidence="3 4" key="1">
    <citation type="journal article" date="2020" name="G3 (Bethesda)">
        <title>Genetic Underpinnings of Host Manipulation by Ophiocordyceps as Revealed by Comparative Transcriptomics.</title>
        <authorList>
            <person name="Will I."/>
            <person name="Das B."/>
            <person name="Trinh T."/>
            <person name="Brachmann A."/>
            <person name="Ohm R.A."/>
            <person name="de Bekker C."/>
        </authorList>
    </citation>
    <scope>NUCLEOTIDE SEQUENCE [LARGE SCALE GENOMIC DNA]</scope>
    <source>
        <strain evidence="3 4">EC05</strain>
    </source>
</reference>